<protein>
    <recommendedName>
        <fullName evidence="5">UDP-Glycosyltransferase/glycogen phosphorylase</fullName>
    </recommendedName>
</protein>
<sequence>MAEDLPPPPYTRHDASQTASGSSERSAPPASYASSSSALHTPSGTRSYSTREDTFDCRAKWNDNGTVEIPLEFQEKLPDLRSGITANVKEYALEKQGDRSRCDGVGIPRLNIVIFFLGSKADLIPLLLIALELIKSHSHRVRIATQEIHRDTIRLYSTRLHGLRAPDGAQLEDNLEFYDVLARPEFSLKDWSEDPSQMEITLRSFYRSTYLPDENSGIPFAADHIISTPEVLAHVHLAELYGIPLHIISTRSVSPTISTPHYLSRVENSSAGDNLTNYLSHAIVEDLIWQDLGKTINKNFRQVPLGLEYLDGYTGPSNLDRLKIPVTYLWDEGIIKRPEDWKEHIDITGFVLDEGVTYQPDDELLRFLQGEQKTIYVSLNLTSADKEMKEHIVGALAGGLKKLGYRAIWNIKGLTSSTGDLPSDVYLLEDQEALSWLLSENRINALVYDGDLHVAVSALKYSIPMIALCHQGKEDLWPKKVYELHASPRPILIDQLSIEVLSVALDEAMSTESRLIAKHLADTARSDDGVIRAVKSVHKHLPLLAMRCDIAPDQAAIWYHPKSRLLLSAVVAGTLLNEGKMTFEELSLNRPKEYAVAQADSDPMIGGVHAFYTALSKSPQSVKYLFDLNPPSRIVDIPAQQNTAHVMRRSATAQVQMGPAPITDFKSGMKEARREMSEGVKDGVKGFVNGPLEPLKRGNVVGGVFGLVGGTIGLVTNPLAGAIRSLDAGTRGLSSEINATHRGPPEARISVGASSPADVLRKPRENTSIYQAQMVSEESKRWILEAYKKAKTPENYKDRKARENVRLKGEDVPSYSKVVDGGVVIQFKKHQLEITQHESERKKTEVDVVGEGMRTVRMDDPPLLEARDSESGGSNSKWWKGKGKGKGKEKS</sequence>
<dbReference type="SUPFAM" id="SSF53756">
    <property type="entry name" value="UDP-Glycosyltransferase/glycogen phosphorylase"/>
    <property type="match status" value="1"/>
</dbReference>
<dbReference type="InterPro" id="IPR050426">
    <property type="entry name" value="Glycosyltransferase_28"/>
</dbReference>
<dbReference type="EMBL" id="CP144538">
    <property type="protein sequence ID" value="WWC64867.1"/>
    <property type="molecule type" value="Genomic_DNA"/>
</dbReference>
<gene>
    <name evidence="3" type="ORF">I303_107481</name>
</gene>
<dbReference type="Proteomes" id="UP000078595">
    <property type="component" value="Chromosome 9"/>
</dbReference>
<dbReference type="PANTHER" id="PTHR48050:SF13">
    <property type="entry name" value="STEROL 3-BETA-GLUCOSYLTRANSFERASE UGT80A2"/>
    <property type="match status" value="1"/>
</dbReference>
<evidence type="ECO:0000256" key="1">
    <source>
        <dbReference type="ARBA" id="ARBA00022679"/>
    </source>
</evidence>
<dbReference type="AlphaFoldDB" id="A0AAJ8MKY0"/>
<feature type="region of interest" description="Disordered" evidence="2">
    <location>
        <begin position="1"/>
        <end position="51"/>
    </location>
</feature>
<dbReference type="CDD" id="cd03784">
    <property type="entry name" value="GT1_Gtf-like"/>
    <property type="match status" value="1"/>
</dbReference>
<dbReference type="Gene3D" id="3.40.50.2000">
    <property type="entry name" value="Glycogen Phosphorylase B"/>
    <property type="match status" value="2"/>
</dbReference>
<dbReference type="PANTHER" id="PTHR48050">
    <property type="entry name" value="STEROL 3-BETA-GLUCOSYLTRANSFERASE"/>
    <property type="match status" value="1"/>
</dbReference>
<feature type="region of interest" description="Disordered" evidence="2">
    <location>
        <begin position="838"/>
        <end position="891"/>
    </location>
</feature>
<dbReference type="KEGG" id="kdj:28970585"/>
<evidence type="ECO:0008006" key="5">
    <source>
        <dbReference type="Google" id="ProtNLM"/>
    </source>
</evidence>
<feature type="compositionally biased region" description="Pro residues" evidence="2">
    <location>
        <begin position="1"/>
        <end position="10"/>
    </location>
</feature>
<dbReference type="GO" id="GO:0008194">
    <property type="term" value="F:UDP-glycosyltransferase activity"/>
    <property type="evidence" value="ECO:0007669"/>
    <property type="project" value="InterPro"/>
</dbReference>
<dbReference type="GeneID" id="28970585"/>
<dbReference type="RefSeq" id="XP_065825670.1">
    <property type="nucleotide sequence ID" value="XM_065969598.1"/>
</dbReference>
<reference evidence="3" key="2">
    <citation type="submission" date="2024-02" db="EMBL/GenBank/DDBJ databases">
        <title>Comparative genomics of Cryptococcus and Kwoniella reveals pathogenesis evolution and contrasting modes of karyotype evolution via chromosome fusion or intercentromeric recombination.</title>
        <authorList>
            <person name="Coelho M.A."/>
            <person name="David-Palma M."/>
            <person name="Shea T."/>
            <person name="Bowers K."/>
            <person name="McGinley-Smith S."/>
            <person name="Mohammad A.W."/>
            <person name="Gnirke A."/>
            <person name="Yurkov A.M."/>
            <person name="Nowrousian M."/>
            <person name="Sun S."/>
            <person name="Cuomo C.A."/>
            <person name="Heitman J."/>
        </authorList>
    </citation>
    <scope>NUCLEOTIDE SEQUENCE</scope>
    <source>
        <strain evidence="3">CBS 10117</strain>
    </source>
</reference>
<feature type="compositionally biased region" description="Low complexity" evidence="2">
    <location>
        <begin position="22"/>
        <end position="43"/>
    </location>
</feature>
<reference evidence="3" key="1">
    <citation type="submission" date="2013-07" db="EMBL/GenBank/DDBJ databases">
        <authorList>
            <consortium name="The Broad Institute Genome Sequencing Platform"/>
            <person name="Cuomo C."/>
            <person name="Litvintseva A."/>
            <person name="Chen Y."/>
            <person name="Heitman J."/>
            <person name="Sun S."/>
            <person name="Springer D."/>
            <person name="Dromer F."/>
            <person name="Young S.K."/>
            <person name="Zeng Q."/>
            <person name="Gargeya S."/>
            <person name="Fitzgerald M."/>
            <person name="Abouelleil A."/>
            <person name="Alvarado L."/>
            <person name="Berlin A.M."/>
            <person name="Chapman S.B."/>
            <person name="Dewar J."/>
            <person name="Goldberg J."/>
            <person name="Griggs A."/>
            <person name="Gujja S."/>
            <person name="Hansen M."/>
            <person name="Howarth C."/>
            <person name="Imamovic A."/>
            <person name="Larimer J."/>
            <person name="McCowan C."/>
            <person name="Murphy C."/>
            <person name="Pearson M."/>
            <person name="Priest M."/>
            <person name="Roberts A."/>
            <person name="Saif S."/>
            <person name="Shea T."/>
            <person name="Sykes S."/>
            <person name="Wortman J."/>
            <person name="Nusbaum C."/>
            <person name="Birren B."/>
        </authorList>
    </citation>
    <scope>NUCLEOTIDE SEQUENCE</scope>
    <source>
        <strain evidence="3">CBS 10117</strain>
    </source>
</reference>
<evidence type="ECO:0000256" key="2">
    <source>
        <dbReference type="SAM" id="MobiDB-lite"/>
    </source>
</evidence>
<keyword evidence="4" id="KW-1185">Reference proteome</keyword>
<evidence type="ECO:0000313" key="4">
    <source>
        <dbReference type="Proteomes" id="UP000078595"/>
    </source>
</evidence>
<organism evidence="3 4">
    <name type="scientific">Kwoniella dejecticola CBS 10117</name>
    <dbReference type="NCBI Taxonomy" id="1296121"/>
    <lineage>
        <taxon>Eukaryota</taxon>
        <taxon>Fungi</taxon>
        <taxon>Dikarya</taxon>
        <taxon>Basidiomycota</taxon>
        <taxon>Agaricomycotina</taxon>
        <taxon>Tremellomycetes</taxon>
        <taxon>Tremellales</taxon>
        <taxon>Cryptococcaceae</taxon>
        <taxon>Kwoniella</taxon>
    </lineage>
</organism>
<name>A0AAJ8MKY0_9TREE</name>
<accession>A0AAJ8MKY0</accession>
<keyword evidence="1" id="KW-0808">Transferase</keyword>
<feature type="compositionally biased region" description="Basic and acidic residues" evidence="2">
    <location>
        <begin position="854"/>
        <end position="870"/>
    </location>
</feature>
<evidence type="ECO:0000313" key="3">
    <source>
        <dbReference type="EMBL" id="WWC64867.1"/>
    </source>
</evidence>
<dbReference type="InterPro" id="IPR002213">
    <property type="entry name" value="UDP_glucos_trans"/>
</dbReference>
<proteinExistence type="predicted"/>